<keyword evidence="5 10" id="KW-0443">Lipid metabolism</keyword>
<evidence type="ECO:0000313" key="12">
    <source>
        <dbReference type="Proteomes" id="UP000196365"/>
    </source>
</evidence>
<evidence type="ECO:0000256" key="6">
    <source>
        <dbReference type="ARBA" id="ARBA00023209"/>
    </source>
</evidence>
<dbReference type="PANTHER" id="PTHR30100:SF1">
    <property type="entry name" value="PHOSPHATE ACYLTRANSFERASE"/>
    <property type="match status" value="1"/>
</dbReference>
<dbReference type="RefSeq" id="WP_087677653.1">
    <property type="nucleotide sequence ID" value="NZ_FUWV01000001.1"/>
</dbReference>
<keyword evidence="4 10" id="KW-0808">Transferase</keyword>
<dbReference type="PIRSF" id="PIRSF002465">
    <property type="entry name" value="Phsphlp_syn_PlsX"/>
    <property type="match status" value="1"/>
</dbReference>
<keyword evidence="3 10" id="KW-0444">Lipid biosynthesis</keyword>
<dbReference type="InterPro" id="IPR012281">
    <property type="entry name" value="Phospholipid_synth_PlsX-like"/>
</dbReference>
<dbReference type="OrthoDB" id="9806408at2"/>
<dbReference type="HAMAP" id="MF_00019">
    <property type="entry name" value="PlsX"/>
    <property type="match status" value="1"/>
</dbReference>
<sequence>MKIFVDAMGGDHSPTEIVKGCIFAIQEYKMPITLIGIEEEIEKELKKYEYDKKFINIIPTIEIIENDDEPVMAIRKKKNSSMVKGMELVKENDNAVFISAGNTGALLAGGLLKVGRINGILRPALAPILPTKKGPTLLIDAGANAECKSQQLQQFALMGSLYMEKVIGIKNPKVGLINIGIEEKKGTEMIKETFKLLKNSSLNFIGNIEARDIPNGTADILVCDGFIGNIVLKLTEGLAFFIFQALEETILSTTRGKIGALLLKPSIKDLVKQFDYTEYGGAPFLGINGGLIKAHGSSDAKAIKNAIGQGIKYLEKEVNKNIEQEIKKLKIKKEGEE</sequence>
<dbReference type="EMBL" id="FUWV01000001">
    <property type="protein sequence ID" value="SJZ35185.1"/>
    <property type="molecule type" value="Genomic_DNA"/>
</dbReference>
<evidence type="ECO:0000256" key="10">
    <source>
        <dbReference type="HAMAP-Rule" id="MF_00019"/>
    </source>
</evidence>
<dbReference type="EC" id="2.3.1.274" evidence="8 10"/>
<evidence type="ECO:0000256" key="3">
    <source>
        <dbReference type="ARBA" id="ARBA00022516"/>
    </source>
</evidence>
<dbReference type="Pfam" id="PF02504">
    <property type="entry name" value="FA_synthesis"/>
    <property type="match status" value="1"/>
</dbReference>
<comment type="subunit">
    <text evidence="9 10">Homodimer. Probably interacts with PlsY.</text>
</comment>
<reference evidence="11 12" key="1">
    <citation type="submission" date="2017-02" db="EMBL/GenBank/DDBJ databases">
        <authorList>
            <person name="Peterson S.W."/>
        </authorList>
    </citation>
    <scope>NUCLEOTIDE SEQUENCE [LARGE SCALE GENOMIC DNA]</scope>
    <source>
        <strain evidence="11 12">DSM 15102</strain>
    </source>
</reference>
<evidence type="ECO:0000256" key="9">
    <source>
        <dbReference type="ARBA" id="ARBA00046608"/>
    </source>
</evidence>
<evidence type="ECO:0000256" key="7">
    <source>
        <dbReference type="ARBA" id="ARBA00023264"/>
    </source>
</evidence>
<protein>
    <recommendedName>
        <fullName evidence="8 10">Phosphate acyltransferase</fullName>
        <ecNumber evidence="8 10">2.3.1.274</ecNumber>
    </recommendedName>
    <alternativeName>
        <fullName evidence="10">Acyl-ACP phosphotransacylase</fullName>
    </alternativeName>
    <alternativeName>
        <fullName evidence="10">Acyl-[acyl-carrier-protein]--phosphate acyltransferase</fullName>
    </alternativeName>
    <alternativeName>
        <fullName evidence="10">Phosphate-acyl-ACP acyltransferase</fullName>
    </alternativeName>
</protein>
<comment type="function">
    <text evidence="10">Catalyzes the reversible formation of acyl-phosphate (acyl-PO(4)) from acyl-[acyl-carrier-protein] (acyl-ACP). This enzyme utilizes acyl-ACP as fatty acyl donor, but not acyl-CoA.</text>
</comment>
<dbReference type="NCBIfam" id="TIGR00182">
    <property type="entry name" value="plsX"/>
    <property type="match status" value="1"/>
</dbReference>
<organism evidence="11 12">
    <name type="scientific">Garciella nitratireducens DSM 15102</name>
    <dbReference type="NCBI Taxonomy" id="1121911"/>
    <lineage>
        <taxon>Bacteria</taxon>
        <taxon>Bacillati</taxon>
        <taxon>Bacillota</taxon>
        <taxon>Clostridia</taxon>
        <taxon>Eubacteriales</taxon>
        <taxon>Eubacteriaceae</taxon>
        <taxon>Garciella</taxon>
    </lineage>
</organism>
<accession>A0A1T4JYS4</accession>
<keyword evidence="2 10" id="KW-0963">Cytoplasm</keyword>
<dbReference type="PANTHER" id="PTHR30100">
    <property type="entry name" value="FATTY ACID/PHOSPHOLIPID SYNTHESIS PROTEIN PLSX"/>
    <property type="match status" value="1"/>
</dbReference>
<dbReference type="Proteomes" id="UP000196365">
    <property type="component" value="Unassembled WGS sequence"/>
</dbReference>
<keyword evidence="6 10" id="KW-0594">Phospholipid biosynthesis</keyword>
<gene>
    <name evidence="10" type="primary">plsX</name>
    <name evidence="11" type="ORF">SAMN02745973_00207</name>
</gene>
<evidence type="ECO:0000256" key="5">
    <source>
        <dbReference type="ARBA" id="ARBA00023098"/>
    </source>
</evidence>
<dbReference type="SUPFAM" id="SSF53659">
    <property type="entry name" value="Isocitrate/Isopropylmalate dehydrogenase-like"/>
    <property type="match status" value="1"/>
</dbReference>
<keyword evidence="7 10" id="KW-1208">Phospholipid metabolism</keyword>
<comment type="catalytic activity">
    <reaction evidence="1 10">
        <text>a fatty acyl-[ACP] + phosphate = an acyl phosphate + holo-[ACP]</text>
        <dbReference type="Rhea" id="RHEA:42292"/>
        <dbReference type="Rhea" id="RHEA-COMP:9685"/>
        <dbReference type="Rhea" id="RHEA-COMP:14125"/>
        <dbReference type="ChEBI" id="CHEBI:43474"/>
        <dbReference type="ChEBI" id="CHEBI:59918"/>
        <dbReference type="ChEBI" id="CHEBI:64479"/>
        <dbReference type="ChEBI" id="CHEBI:138651"/>
        <dbReference type="EC" id="2.3.1.274"/>
    </reaction>
</comment>
<keyword evidence="12" id="KW-1185">Reference proteome</keyword>
<evidence type="ECO:0000256" key="4">
    <source>
        <dbReference type="ARBA" id="ARBA00022679"/>
    </source>
</evidence>
<evidence type="ECO:0000256" key="1">
    <source>
        <dbReference type="ARBA" id="ARBA00001232"/>
    </source>
</evidence>
<comment type="subcellular location">
    <subcellularLocation>
        <location evidence="10">Cytoplasm</location>
    </subcellularLocation>
    <text evidence="10">Associated with the membrane possibly through PlsY.</text>
</comment>
<dbReference type="UniPathway" id="UPA00085"/>
<dbReference type="GO" id="GO:0005737">
    <property type="term" value="C:cytoplasm"/>
    <property type="evidence" value="ECO:0007669"/>
    <property type="project" value="UniProtKB-SubCell"/>
</dbReference>
<keyword evidence="11" id="KW-0012">Acyltransferase</keyword>
<dbReference type="Gene3D" id="3.40.718.10">
    <property type="entry name" value="Isopropylmalate Dehydrogenase"/>
    <property type="match status" value="1"/>
</dbReference>
<evidence type="ECO:0000256" key="2">
    <source>
        <dbReference type="ARBA" id="ARBA00022490"/>
    </source>
</evidence>
<dbReference type="GO" id="GO:0043811">
    <property type="term" value="F:phosphate:acyl-[acyl carrier protein] acyltransferase activity"/>
    <property type="evidence" value="ECO:0007669"/>
    <property type="project" value="UniProtKB-UniRule"/>
</dbReference>
<dbReference type="GO" id="GO:0006633">
    <property type="term" value="P:fatty acid biosynthetic process"/>
    <property type="evidence" value="ECO:0007669"/>
    <property type="project" value="UniProtKB-UniRule"/>
</dbReference>
<name>A0A1T4JYS4_9FIRM</name>
<evidence type="ECO:0000256" key="8">
    <source>
        <dbReference type="ARBA" id="ARBA00024069"/>
    </source>
</evidence>
<dbReference type="AlphaFoldDB" id="A0A1T4JYS4"/>
<evidence type="ECO:0000313" key="11">
    <source>
        <dbReference type="EMBL" id="SJZ35185.1"/>
    </source>
</evidence>
<dbReference type="InterPro" id="IPR003664">
    <property type="entry name" value="FA_synthesis"/>
</dbReference>
<dbReference type="GO" id="GO:0008654">
    <property type="term" value="P:phospholipid biosynthetic process"/>
    <property type="evidence" value="ECO:0007669"/>
    <property type="project" value="UniProtKB-KW"/>
</dbReference>
<proteinExistence type="inferred from homology"/>
<comment type="pathway">
    <text evidence="10">Lipid metabolism; phospholipid metabolism.</text>
</comment>
<comment type="similarity">
    <text evidence="10">Belongs to the PlsX family.</text>
</comment>